<evidence type="ECO:0000256" key="3">
    <source>
        <dbReference type="ARBA" id="ARBA00022833"/>
    </source>
</evidence>
<dbReference type="InterPro" id="IPR006913">
    <property type="entry name" value="CENP-V/GFA"/>
</dbReference>
<reference evidence="6 7" key="1">
    <citation type="journal article" date="2015" name="Fungal Genet. Biol.">
        <title>Evolution of novel wood decay mechanisms in Agaricales revealed by the genome sequences of Fistulina hepatica and Cylindrobasidium torrendii.</title>
        <authorList>
            <person name="Floudas D."/>
            <person name="Held B.W."/>
            <person name="Riley R."/>
            <person name="Nagy L.G."/>
            <person name="Koehler G."/>
            <person name="Ransdell A.S."/>
            <person name="Younus H."/>
            <person name="Chow J."/>
            <person name="Chiniquy J."/>
            <person name="Lipzen A."/>
            <person name="Tritt A."/>
            <person name="Sun H."/>
            <person name="Haridas S."/>
            <person name="LaButti K."/>
            <person name="Ohm R.A."/>
            <person name="Kues U."/>
            <person name="Blanchette R.A."/>
            <person name="Grigoriev I.V."/>
            <person name="Minto R.E."/>
            <person name="Hibbett D.S."/>
        </authorList>
    </citation>
    <scope>NUCLEOTIDE SEQUENCE [LARGE SCALE GENOMIC DNA]</scope>
    <source>
        <strain evidence="6 7">FP15055 ss-10</strain>
    </source>
</reference>
<keyword evidence="3" id="KW-0862">Zinc</keyword>
<dbReference type="EMBL" id="KN880477">
    <property type="protein sequence ID" value="KIY69834.1"/>
    <property type="molecule type" value="Genomic_DNA"/>
</dbReference>
<evidence type="ECO:0000256" key="2">
    <source>
        <dbReference type="ARBA" id="ARBA00022723"/>
    </source>
</evidence>
<evidence type="ECO:0000259" key="5">
    <source>
        <dbReference type="PROSITE" id="PS51891"/>
    </source>
</evidence>
<evidence type="ECO:0000313" key="7">
    <source>
        <dbReference type="Proteomes" id="UP000054007"/>
    </source>
</evidence>
<evidence type="ECO:0000313" key="6">
    <source>
        <dbReference type="EMBL" id="KIY69834.1"/>
    </source>
</evidence>
<comment type="similarity">
    <text evidence="1">Belongs to the Gfa family.</text>
</comment>
<keyword evidence="7" id="KW-1185">Reference proteome</keyword>
<proteinExistence type="inferred from homology"/>
<dbReference type="SUPFAM" id="SSF51316">
    <property type="entry name" value="Mss4-like"/>
    <property type="match status" value="1"/>
</dbReference>
<evidence type="ECO:0000256" key="4">
    <source>
        <dbReference type="ARBA" id="ARBA00023239"/>
    </source>
</evidence>
<dbReference type="Pfam" id="PF04828">
    <property type="entry name" value="GFA"/>
    <property type="match status" value="1"/>
</dbReference>
<dbReference type="PANTHER" id="PTHR33337:SF40">
    <property type="entry name" value="CENP-V_GFA DOMAIN-CONTAINING PROTEIN-RELATED"/>
    <property type="match status" value="1"/>
</dbReference>
<accession>A0A0D7BID2</accession>
<organism evidence="6 7">
    <name type="scientific">Cylindrobasidium torrendii FP15055 ss-10</name>
    <dbReference type="NCBI Taxonomy" id="1314674"/>
    <lineage>
        <taxon>Eukaryota</taxon>
        <taxon>Fungi</taxon>
        <taxon>Dikarya</taxon>
        <taxon>Basidiomycota</taxon>
        <taxon>Agaricomycotina</taxon>
        <taxon>Agaricomycetes</taxon>
        <taxon>Agaricomycetidae</taxon>
        <taxon>Agaricales</taxon>
        <taxon>Marasmiineae</taxon>
        <taxon>Physalacriaceae</taxon>
        <taxon>Cylindrobasidium</taxon>
    </lineage>
</organism>
<keyword evidence="4" id="KW-0456">Lyase</keyword>
<sequence length="254" mass="27980">MRVREPQGKMEKHGGKGTVDQCPPCLFHVIYLLTPHDPTTRTYEERFFDSALAGGADDVLKPGHLNKTCIIHMSIAPKPIEGGCLCGAVRYKVTFVADETSQTPSGFSAHACHCTMCRKHSGALFLPFLVIPSPSTIAWLHHSEPLPAHPHAHKDDTKPVINGTFGAAYPPSLKEYESSGICTRGFCGTCGSSLFWHSKSLNKFEIMTGTIDQEYLEAEEWRALATPTMECWTKRQIPGVTVGLFEGTERFEGD</sequence>
<dbReference type="STRING" id="1314674.A0A0D7BID2"/>
<name>A0A0D7BID2_9AGAR</name>
<dbReference type="Proteomes" id="UP000054007">
    <property type="component" value="Unassembled WGS sequence"/>
</dbReference>
<dbReference type="GO" id="GO:0016846">
    <property type="term" value="F:carbon-sulfur lyase activity"/>
    <property type="evidence" value="ECO:0007669"/>
    <property type="project" value="InterPro"/>
</dbReference>
<keyword evidence="2" id="KW-0479">Metal-binding</keyword>
<protein>
    <recommendedName>
        <fullName evidence="5">CENP-V/GFA domain-containing protein</fullName>
    </recommendedName>
</protein>
<evidence type="ECO:0000256" key="1">
    <source>
        <dbReference type="ARBA" id="ARBA00005495"/>
    </source>
</evidence>
<dbReference type="OrthoDB" id="6329284at2759"/>
<dbReference type="AlphaFoldDB" id="A0A0D7BID2"/>
<dbReference type="GO" id="GO:0046872">
    <property type="term" value="F:metal ion binding"/>
    <property type="evidence" value="ECO:0007669"/>
    <property type="project" value="UniProtKB-KW"/>
</dbReference>
<dbReference type="InterPro" id="IPR011057">
    <property type="entry name" value="Mss4-like_sf"/>
</dbReference>
<gene>
    <name evidence="6" type="ORF">CYLTODRAFT_488555</name>
</gene>
<dbReference type="Gene3D" id="3.90.1590.10">
    <property type="entry name" value="glutathione-dependent formaldehyde- activating enzyme (gfa)"/>
    <property type="match status" value="1"/>
</dbReference>
<dbReference type="PROSITE" id="PS51891">
    <property type="entry name" value="CENP_V_GFA"/>
    <property type="match status" value="1"/>
</dbReference>
<feature type="domain" description="CENP-V/GFA" evidence="5">
    <location>
        <begin position="80"/>
        <end position="222"/>
    </location>
</feature>
<dbReference type="PANTHER" id="PTHR33337">
    <property type="entry name" value="GFA DOMAIN-CONTAINING PROTEIN"/>
    <property type="match status" value="1"/>
</dbReference>